<dbReference type="Pfam" id="PF06803">
    <property type="entry name" value="DUF1232"/>
    <property type="match status" value="1"/>
</dbReference>
<evidence type="ECO:0000313" key="6">
    <source>
        <dbReference type="EMBL" id="PVZ08799.1"/>
    </source>
</evidence>
<dbReference type="GeneID" id="94551091"/>
<keyword evidence="2" id="KW-0812">Transmembrane</keyword>
<gene>
    <name evidence="6" type="ORF">C7382_11146</name>
</gene>
<dbReference type="GO" id="GO:0012505">
    <property type="term" value="C:endomembrane system"/>
    <property type="evidence" value="ECO:0007669"/>
    <property type="project" value="UniProtKB-SubCell"/>
</dbReference>
<evidence type="ECO:0000259" key="5">
    <source>
        <dbReference type="Pfam" id="PF06803"/>
    </source>
</evidence>
<evidence type="ECO:0000313" key="7">
    <source>
        <dbReference type="Proteomes" id="UP000245462"/>
    </source>
</evidence>
<keyword evidence="7" id="KW-1185">Reference proteome</keyword>
<accession>A0A2U1F9H9</accession>
<protein>
    <submittedName>
        <fullName evidence="6">Uncharacterized protein DUF1232</fullName>
    </submittedName>
</protein>
<reference evidence="6 7" key="1">
    <citation type="submission" date="2018-04" db="EMBL/GenBank/DDBJ databases">
        <title>Genomic Encyclopedia of Type Strains, Phase IV (KMG-IV): sequencing the most valuable type-strain genomes for metagenomic binning, comparative biology and taxonomic classification.</title>
        <authorList>
            <person name="Goeker M."/>
        </authorList>
    </citation>
    <scope>NUCLEOTIDE SEQUENCE [LARGE SCALE GENOMIC DNA]</scope>
    <source>
        <strain evidence="6 7">DSM 28520</strain>
    </source>
</reference>
<evidence type="ECO:0000256" key="1">
    <source>
        <dbReference type="ARBA" id="ARBA00004127"/>
    </source>
</evidence>
<dbReference type="EMBL" id="QEKY01000011">
    <property type="protein sequence ID" value="PVZ08799.1"/>
    <property type="molecule type" value="Genomic_DNA"/>
</dbReference>
<comment type="caution">
    <text evidence="6">The sequence shown here is derived from an EMBL/GenBank/DDBJ whole genome shotgun (WGS) entry which is preliminary data.</text>
</comment>
<comment type="subcellular location">
    <subcellularLocation>
        <location evidence="1">Endomembrane system</location>
        <topology evidence="1">Multi-pass membrane protein</topology>
    </subcellularLocation>
</comment>
<sequence length="139" mass="15986">MRKNEEQKKRRPLQERLGEKLPTTLADISHYAYFYKENAVVSKVLKCCRIIGRFGTMQILTLYYMLRAGEVTTREKLLLAGALGYFILPMDLIPDFVLPVVGFTDDLAVTTIVLKILSHRITPAIREKARLRAARIFED</sequence>
<evidence type="ECO:0000256" key="4">
    <source>
        <dbReference type="ARBA" id="ARBA00023136"/>
    </source>
</evidence>
<evidence type="ECO:0000256" key="2">
    <source>
        <dbReference type="ARBA" id="ARBA00022692"/>
    </source>
</evidence>
<feature type="domain" description="DUF1232" evidence="5">
    <location>
        <begin position="76"/>
        <end position="111"/>
    </location>
</feature>
<evidence type="ECO:0000256" key="3">
    <source>
        <dbReference type="ARBA" id="ARBA00022989"/>
    </source>
</evidence>
<dbReference type="InterPro" id="IPR010652">
    <property type="entry name" value="DUF1232"/>
</dbReference>
<keyword evidence="3" id="KW-1133">Transmembrane helix</keyword>
<keyword evidence="4" id="KW-0472">Membrane</keyword>
<name>A0A2U1F9H9_9PORP</name>
<dbReference type="RefSeq" id="WP_116679627.1">
    <property type="nucleotide sequence ID" value="NZ_JBGXZY010000126.1"/>
</dbReference>
<dbReference type="Proteomes" id="UP000245462">
    <property type="component" value="Unassembled WGS sequence"/>
</dbReference>
<organism evidence="6 7">
    <name type="scientific">Porphyromonas loveana</name>
    <dbReference type="NCBI Taxonomy" id="1884669"/>
    <lineage>
        <taxon>Bacteria</taxon>
        <taxon>Pseudomonadati</taxon>
        <taxon>Bacteroidota</taxon>
        <taxon>Bacteroidia</taxon>
        <taxon>Bacteroidales</taxon>
        <taxon>Porphyromonadaceae</taxon>
        <taxon>Porphyromonas</taxon>
    </lineage>
</organism>
<proteinExistence type="predicted"/>
<dbReference type="AlphaFoldDB" id="A0A2U1F9H9"/>
<dbReference type="OrthoDB" id="9800034at2"/>